<sequence>MVKNYAFFFFFYFLLAHALWTQEIQTFKVQDFDLNGKVKSCLVITDYGKELFEFNEEGFLTKTITQYNDTDQDITYYKYDNGELLEKRMESYKDNVLDEATSMANFYSIDTLAPRRVLEKIISYDKEFLEQQEHLYDEKGRLVKITTSNSEGVDETSVEYTPFKNELTKSFLINGIMERSIRTSERKNAKGTLKVVLTKEYIDGESNKAIEEVFDTTGKIVSKEVFLHSPTKKEFVSDRKMLYSYDVDGMLEKIVTKTSNSVSEKVYIFQFDSNVEKNWIKQIVTPENSYTTRRITYYPEEETKKENPN</sequence>
<dbReference type="EMBL" id="QGEG01000002">
    <property type="protein sequence ID" value="PWL39089.1"/>
    <property type="molecule type" value="Genomic_DNA"/>
</dbReference>
<gene>
    <name evidence="1" type="ORF">DKG77_12775</name>
</gene>
<comment type="caution">
    <text evidence="1">The sequence shown here is derived from an EMBL/GenBank/DDBJ whole genome shotgun (WGS) entry which is preliminary data.</text>
</comment>
<dbReference type="OrthoDB" id="1414892at2"/>
<reference evidence="1 2" key="1">
    <citation type="submission" date="2018-05" db="EMBL/GenBank/DDBJ databases">
        <title>Complete genome sequence of Flagellimonas aquimarina ECD12 isolated from seaweed Ecklonia cava.</title>
        <authorList>
            <person name="Choi S."/>
            <person name="Seong C."/>
        </authorList>
    </citation>
    <scope>NUCLEOTIDE SEQUENCE [LARGE SCALE GENOMIC DNA]</scope>
    <source>
        <strain evidence="1 2">ECD12</strain>
    </source>
</reference>
<organism evidence="1 2">
    <name type="scientific">Flagellimonas aquimarina</name>
    <dbReference type="NCBI Taxonomy" id="2201895"/>
    <lineage>
        <taxon>Bacteria</taxon>
        <taxon>Pseudomonadati</taxon>
        <taxon>Bacteroidota</taxon>
        <taxon>Flavobacteriia</taxon>
        <taxon>Flavobacteriales</taxon>
        <taxon>Flavobacteriaceae</taxon>
        <taxon>Flagellimonas</taxon>
    </lineage>
</organism>
<evidence type="ECO:0000313" key="2">
    <source>
        <dbReference type="Proteomes" id="UP000245762"/>
    </source>
</evidence>
<protein>
    <recommendedName>
        <fullName evidence="3">YD repeat-containing protein</fullName>
    </recommendedName>
</protein>
<keyword evidence="2" id="KW-1185">Reference proteome</keyword>
<dbReference type="AlphaFoldDB" id="A0A316L2E8"/>
<accession>A0A316L2E8</accession>
<dbReference type="RefSeq" id="WP_109663505.1">
    <property type="nucleotide sequence ID" value="NZ_QGEG01000002.1"/>
</dbReference>
<proteinExistence type="predicted"/>
<name>A0A316L2E8_9FLAO</name>
<evidence type="ECO:0000313" key="1">
    <source>
        <dbReference type="EMBL" id="PWL39089.1"/>
    </source>
</evidence>
<dbReference type="Proteomes" id="UP000245762">
    <property type="component" value="Unassembled WGS sequence"/>
</dbReference>
<evidence type="ECO:0008006" key="3">
    <source>
        <dbReference type="Google" id="ProtNLM"/>
    </source>
</evidence>